<reference evidence="4" key="1">
    <citation type="submission" date="2021-05" db="EMBL/GenBank/DDBJ databases">
        <authorList>
            <person name="Alioto T."/>
            <person name="Alioto T."/>
            <person name="Gomez Garrido J."/>
        </authorList>
    </citation>
    <scope>NUCLEOTIDE SEQUENCE</scope>
</reference>
<dbReference type="EMBL" id="HBUF01102848">
    <property type="protein sequence ID" value="CAG6638490.1"/>
    <property type="molecule type" value="Transcribed_RNA"/>
</dbReference>
<feature type="coiled-coil region" evidence="1">
    <location>
        <begin position="256"/>
        <end position="352"/>
    </location>
</feature>
<sequence length="617" mass="73755">MLKLSLIASSLIALVAANEFFVDEHKIPDEFFKGIRSSKTPEERLNSLNQYIGTYMDNKTQEEKNLPFVYRKIYGNHVPKFAHDEVKRVVSDKIDPECLDKLNKLPFIKRVWAKSNHVKDCPQCNGLNDYKRKLDEKMLAKIHNLTLVEEQLRHGKNHEKCHSRGNCDSHGDDESVEAHLIYDDGETTAEEKKREEELLKGKQRKEAIEKLNYHFYRRAIMESKLTGETPEKIFKQYHRMSPQELQQRFHAVYQKYQEMRKKMQDYYKNNQHKEGEIHKEYVKSLEKKEGLEKHLDNYQKFLKEVEERKVQQEEAKKIEEAKKAEMAKRMEMERKRREQEALEEQKHRQIYEKYLQEHRKAKEQKDKDDEYKQSELISLDKQLAEISMLKANIKREIERTKREGDAKDLASLEKLEGELHEWEHKVNSDKEFKLSALNVVADKVNQLRDKLLGELKHDVVHGHHRNEESFENAKKRYLHVKDNFNKQVNKVRDNLVRQNNEEEYDSSVYKDNEEDEEEEPEEDYNTHERQLMEIDELKTRLTDELDKAKREGKYIRDIYQLEGARKQIEDWEEKIKADNVHHYEKASLVNKKINEFKGFINSYKVYKYSTTLAPPAA</sequence>
<dbReference type="EMBL" id="HBUF01102847">
    <property type="protein sequence ID" value="CAG6638484.1"/>
    <property type="molecule type" value="Transcribed_RNA"/>
</dbReference>
<feature type="chain" id="PRO_5035703396" evidence="3">
    <location>
        <begin position="18"/>
        <end position="617"/>
    </location>
</feature>
<keyword evidence="3" id="KW-0732">Signal</keyword>
<keyword evidence="1" id="KW-0175">Coiled coil</keyword>
<dbReference type="AlphaFoldDB" id="A0A8D8QUA9"/>
<organism evidence="4">
    <name type="scientific">Cacopsylla melanoneura</name>
    <dbReference type="NCBI Taxonomy" id="428564"/>
    <lineage>
        <taxon>Eukaryota</taxon>
        <taxon>Metazoa</taxon>
        <taxon>Ecdysozoa</taxon>
        <taxon>Arthropoda</taxon>
        <taxon>Hexapoda</taxon>
        <taxon>Insecta</taxon>
        <taxon>Pterygota</taxon>
        <taxon>Neoptera</taxon>
        <taxon>Paraneoptera</taxon>
        <taxon>Hemiptera</taxon>
        <taxon>Sternorrhyncha</taxon>
        <taxon>Psylloidea</taxon>
        <taxon>Psyllidae</taxon>
        <taxon>Psyllinae</taxon>
        <taxon>Cacopsylla</taxon>
    </lineage>
</organism>
<feature type="compositionally biased region" description="Acidic residues" evidence="2">
    <location>
        <begin position="512"/>
        <end position="523"/>
    </location>
</feature>
<protein>
    <submittedName>
        <fullName evidence="4">Uncharacterized protein</fullName>
    </submittedName>
</protein>
<feature type="region of interest" description="Disordered" evidence="2">
    <location>
        <begin position="489"/>
        <end position="526"/>
    </location>
</feature>
<dbReference type="EMBL" id="HBUF01102855">
    <property type="protein sequence ID" value="CAG6638523.1"/>
    <property type="molecule type" value="Transcribed_RNA"/>
</dbReference>
<dbReference type="EMBL" id="HBUF01102860">
    <property type="protein sequence ID" value="CAG6638549.1"/>
    <property type="molecule type" value="Transcribed_RNA"/>
</dbReference>
<dbReference type="EMBL" id="HBUF01102854">
    <property type="protein sequence ID" value="CAG6638517.1"/>
    <property type="molecule type" value="Transcribed_RNA"/>
</dbReference>
<evidence type="ECO:0000256" key="2">
    <source>
        <dbReference type="SAM" id="MobiDB-lite"/>
    </source>
</evidence>
<dbReference type="EMBL" id="HBUF01102858">
    <property type="protein sequence ID" value="CAG6638539.1"/>
    <property type="molecule type" value="Transcribed_RNA"/>
</dbReference>
<name>A0A8D8QUA9_9HEMI</name>
<evidence type="ECO:0000313" key="4">
    <source>
        <dbReference type="EMBL" id="CAG6638484.1"/>
    </source>
</evidence>
<evidence type="ECO:0000256" key="1">
    <source>
        <dbReference type="SAM" id="Coils"/>
    </source>
</evidence>
<evidence type="ECO:0000256" key="3">
    <source>
        <dbReference type="SAM" id="SignalP"/>
    </source>
</evidence>
<proteinExistence type="predicted"/>
<feature type="signal peptide" evidence="3">
    <location>
        <begin position="1"/>
        <end position="17"/>
    </location>
</feature>
<accession>A0A8D8QUA9</accession>